<dbReference type="AlphaFoldDB" id="A0A026WX40"/>
<keyword evidence="2" id="KW-1185">Reference proteome</keyword>
<name>A0A026WX40_OOCBI</name>
<accession>A0A026WX40</accession>
<reference evidence="1 2" key="1">
    <citation type="journal article" date="2014" name="Curr. Biol.">
        <title>The genome of the clonal raider ant Cerapachys biroi.</title>
        <authorList>
            <person name="Oxley P.R."/>
            <person name="Ji L."/>
            <person name="Fetter-Pruneda I."/>
            <person name="McKenzie S.K."/>
            <person name="Li C."/>
            <person name="Hu H."/>
            <person name="Zhang G."/>
            <person name="Kronauer D.J."/>
        </authorList>
    </citation>
    <scope>NUCLEOTIDE SEQUENCE [LARGE SCALE GENOMIC DNA]</scope>
</reference>
<protein>
    <submittedName>
        <fullName evidence="1">Uncharacterized protein</fullName>
    </submittedName>
</protein>
<gene>
    <name evidence="1" type="ORF">X777_16403</name>
</gene>
<proteinExistence type="predicted"/>
<sequence>MLTECLLQSAFRKSVRIKKKMELPVIHLLTYKSEKSEESFFNLKDKGFMETAYSVYVLTRYSIEK</sequence>
<organism evidence="1 2">
    <name type="scientific">Ooceraea biroi</name>
    <name type="common">Clonal raider ant</name>
    <name type="synonym">Cerapachys biroi</name>
    <dbReference type="NCBI Taxonomy" id="2015173"/>
    <lineage>
        <taxon>Eukaryota</taxon>
        <taxon>Metazoa</taxon>
        <taxon>Ecdysozoa</taxon>
        <taxon>Arthropoda</taxon>
        <taxon>Hexapoda</taxon>
        <taxon>Insecta</taxon>
        <taxon>Pterygota</taxon>
        <taxon>Neoptera</taxon>
        <taxon>Endopterygota</taxon>
        <taxon>Hymenoptera</taxon>
        <taxon>Apocrita</taxon>
        <taxon>Aculeata</taxon>
        <taxon>Formicoidea</taxon>
        <taxon>Formicidae</taxon>
        <taxon>Dorylinae</taxon>
        <taxon>Ooceraea</taxon>
    </lineage>
</organism>
<dbReference type="Proteomes" id="UP000053097">
    <property type="component" value="Unassembled WGS sequence"/>
</dbReference>
<evidence type="ECO:0000313" key="2">
    <source>
        <dbReference type="Proteomes" id="UP000053097"/>
    </source>
</evidence>
<dbReference type="EMBL" id="KK107097">
    <property type="protein sequence ID" value="EZA59704.1"/>
    <property type="molecule type" value="Genomic_DNA"/>
</dbReference>
<evidence type="ECO:0000313" key="1">
    <source>
        <dbReference type="EMBL" id="EZA59704.1"/>
    </source>
</evidence>